<keyword evidence="2" id="KW-1185">Reference proteome</keyword>
<dbReference type="EMBL" id="VSRR010001505">
    <property type="protein sequence ID" value="MPC25765.1"/>
    <property type="molecule type" value="Genomic_DNA"/>
</dbReference>
<gene>
    <name evidence="1" type="ORF">E2C01_018888</name>
</gene>
<evidence type="ECO:0000313" key="1">
    <source>
        <dbReference type="EMBL" id="MPC25765.1"/>
    </source>
</evidence>
<organism evidence="1 2">
    <name type="scientific">Portunus trituberculatus</name>
    <name type="common">Swimming crab</name>
    <name type="synonym">Neptunus trituberculatus</name>
    <dbReference type="NCBI Taxonomy" id="210409"/>
    <lineage>
        <taxon>Eukaryota</taxon>
        <taxon>Metazoa</taxon>
        <taxon>Ecdysozoa</taxon>
        <taxon>Arthropoda</taxon>
        <taxon>Crustacea</taxon>
        <taxon>Multicrustacea</taxon>
        <taxon>Malacostraca</taxon>
        <taxon>Eumalacostraca</taxon>
        <taxon>Eucarida</taxon>
        <taxon>Decapoda</taxon>
        <taxon>Pleocyemata</taxon>
        <taxon>Brachyura</taxon>
        <taxon>Eubrachyura</taxon>
        <taxon>Portunoidea</taxon>
        <taxon>Portunidae</taxon>
        <taxon>Portuninae</taxon>
        <taxon>Portunus</taxon>
    </lineage>
</organism>
<comment type="caution">
    <text evidence="1">The sequence shown here is derived from an EMBL/GenBank/DDBJ whole genome shotgun (WGS) entry which is preliminary data.</text>
</comment>
<accession>A0A5B7DWU3</accession>
<dbReference type="AlphaFoldDB" id="A0A5B7DWU3"/>
<reference evidence="1 2" key="1">
    <citation type="submission" date="2019-05" db="EMBL/GenBank/DDBJ databases">
        <title>Another draft genome of Portunus trituberculatus and its Hox gene families provides insights of decapod evolution.</title>
        <authorList>
            <person name="Jeong J.-H."/>
            <person name="Song I."/>
            <person name="Kim S."/>
            <person name="Choi T."/>
            <person name="Kim D."/>
            <person name="Ryu S."/>
            <person name="Kim W."/>
        </authorList>
    </citation>
    <scope>NUCLEOTIDE SEQUENCE [LARGE SCALE GENOMIC DNA]</scope>
    <source>
        <tissue evidence="1">Muscle</tissue>
    </source>
</reference>
<protein>
    <submittedName>
        <fullName evidence="1">Uncharacterized protein</fullName>
    </submittedName>
</protein>
<name>A0A5B7DWU3_PORTR</name>
<sequence>MDNTKKHFAPRISVGQRNVEDSSRDGGVCLTRVTRVWCCGDAQRRHDNCGNNPARWMMPATLACADVCWTRLHPSPLTPHPCLQSWCSTSTNHL</sequence>
<proteinExistence type="predicted"/>
<dbReference type="Proteomes" id="UP000324222">
    <property type="component" value="Unassembled WGS sequence"/>
</dbReference>
<evidence type="ECO:0000313" key="2">
    <source>
        <dbReference type="Proteomes" id="UP000324222"/>
    </source>
</evidence>